<feature type="region of interest" description="Disordered" evidence="1">
    <location>
        <begin position="32"/>
        <end position="119"/>
    </location>
</feature>
<feature type="compositionally biased region" description="Basic and acidic residues" evidence="1">
    <location>
        <begin position="110"/>
        <end position="119"/>
    </location>
</feature>
<evidence type="ECO:0000313" key="3">
    <source>
        <dbReference type="Proteomes" id="UP001556367"/>
    </source>
</evidence>
<reference evidence="3" key="1">
    <citation type="submission" date="2024-06" db="EMBL/GenBank/DDBJ databases">
        <title>Multi-omics analyses provide insights into the biosynthesis of the anticancer antibiotic pleurotin in Hohenbuehelia grisea.</title>
        <authorList>
            <person name="Weaver J.A."/>
            <person name="Alberti F."/>
        </authorList>
    </citation>
    <scope>NUCLEOTIDE SEQUENCE [LARGE SCALE GENOMIC DNA]</scope>
    <source>
        <strain evidence="3">T-177</strain>
    </source>
</reference>
<dbReference type="EMBL" id="JASNQZ010000011">
    <property type="protein sequence ID" value="KAL0951167.1"/>
    <property type="molecule type" value="Genomic_DNA"/>
</dbReference>
<organism evidence="2 3">
    <name type="scientific">Hohenbuehelia grisea</name>
    <dbReference type="NCBI Taxonomy" id="104357"/>
    <lineage>
        <taxon>Eukaryota</taxon>
        <taxon>Fungi</taxon>
        <taxon>Dikarya</taxon>
        <taxon>Basidiomycota</taxon>
        <taxon>Agaricomycotina</taxon>
        <taxon>Agaricomycetes</taxon>
        <taxon>Agaricomycetidae</taxon>
        <taxon>Agaricales</taxon>
        <taxon>Pleurotineae</taxon>
        <taxon>Pleurotaceae</taxon>
        <taxon>Hohenbuehelia</taxon>
    </lineage>
</organism>
<keyword evidence="3" id="KW-1185">Reference proteome</keyword>
<evidence type="ECO:0000313" key="2">
    <source>
        <dbReference type="EMBL" id="KAL0951167.1"/>
    </source>
</evidence>
<dbReference type="Proteomes" id="UP001556367">
    <property type="component" value="Unassembled WGS sequence"/>
</dbReference>
<name>A0ABR3J6N7_9AGAR</name>
<proteinExistence type="predicted"/>
<accession>A0ABR3J6N7</accession>
<protein>
    <submittedName>
        <fullName evidence="2">Uncharacterized protein</fullName>
    </submittedName>
</protein>
<gene>
    <name evidence="2" type="ORF">HGRIS_007898</name>
</gene>
<sequence length="119" mass="12066">MDLGNQLCHVPGSLGVWCLFPTTMGSLCSKSSAYSGGHQVLGSQSSTPGAAGVRPSASDPNRPSDPRAAAAAAAEARSKAAANRGVVPSNPNSGKLAAQAGKTAQSPVPQREEEPLRWD</sequence>
<feature type="compositionally biased region" description="Low complexity" evidence="1">
    <location>
        <begin position="68"/>
        <end position="82"/>
    </location>
</feature>
<comment type="caution">
    <text evidence="2">The sequence shown here is derived from an EMBL/GenBank/DDBJ whole genome shotgun (WGS) entry which is preliminary data.</text>
</comment>
<evidence type="ECO:0000256" key="1">
    <source>
        <dbReference type="SAM" id="MobiDB-lite"/>
    </source>
</evidence>